<feature type="compositionally biased region" description="Polar residues" evidence="1">
    <location>
        <begin position="297"/>
        <end position="307"/>
    </location>
</feature>
<feature type="compositionally biased region" description="Polar residues" evidence="1">
    <location>
        <begin position="164"/>
        <end position="179"/>
    </location>
</feature>
<feature type="region of interest" description="Disordered" evidence="1">
    <location>
        <begin position="231"/>
        <end position="413"/>
    </location>
</feature>
<comment type="caution">
    <text evidence="2">The sequence shown here is derived from an EMBL/GenBank/DDBJ whole genome shotgun (WGS) entry which is preliminary data.</text>
</comment>
<evidence type="ECO:0000313" key="2">
    <source>
        <dbReference type="EMBL" id="KAL1870258.1"/>
    </source>
</evidence>
<dbReference type="Proteomes" id="UP001586593">
    <property type="component" value="Unassembled WGS sequence"/>
</dbReference>
<feature type="compositionally biased region" description="Polar residues" evidence="1">
    <location>
        <begin position="276"/>
        <end position="290"/>
    </location>
</feature>
<feature type="compositionally biased region" description="Low complexity" evidence="1">
    <location>
        <begin position="33"/>
        <end position="44"/>
    </location>
</feature>
<feature type="compositionally biased region" description="Polar residues" evidence="1">
    <location>
        <begin position="126"/>
        <end position="149"/>
    </location>
</feature>
<organism evidence="2 3">
    <name type="scientific">Phialemonium thermophilum</name>
    <dbReference type="NCBI Taxonomy" id="223376"/>
    <lineage>
        <taxon>Eukaryota</taxon>
        <taxon>Fungi</taxon>
        <taxon>Dikarya</taxon>
        <taxon>Ascomycota</taxon>
        <taxon>Pezizomycotina</taxon>
        <taxon>Sordariomycetes</taxon>
        <taxon>Sordariomycetidae</taxon>
        <taxon>Cephalothecales</taxon>
        <taxon>Cephalothecaceae</taxon>
        <taxon>Phialemonium</taxon>
    </lineage>
</organism>
<sequence length="413" mass="44933">MGTPTAQPTLAKKRSIMDRLRPFSSSRGSEPKQAQPRQNQIQEQEPQRPPPAAWVPRHAATDFSRIGARPRNLPSEESPVPPEQRKFTVSRTQPLKTIVDDLGETGSVGDPGLVRTPNKGREENASPGNSGASSVPTYSHVQNAAQPSDPSVPPHVGRGDTKSSKMGITSATPETGESSQSKEQHDDFQIFLALAEAKEREFRERQAQMISDFANRSTTVQGYKVPYYDPLAESKQKQQSPAQIPLPNAENLGNGVMAMSKEPEGGIRLSSDQRRSGSGSKTASLAVQDSPSDEARASQSKRTTWNRKPTAVRPDAPAAQNQTVSNMEQKGKRSPTTTPVNGVSAFLPGSKRLWSASREGGRDGGQQHRGLRKQSSFRQIIGEYIRPPRQPIRYGTADATPDIEESDGETPSK</sequence>
<feature type="compositionally biased region" description="Polar residues" evidence="1">
    <location>
        <begin position="319"/>
        <end position="341"/>
    </location>
</feature>
<protein>
    <submittedName>
        <fullName evidence="2">Uncharacterized protein</fullName>
    </submittedName>
</protein>
<proteinExistence type="predicted"/>
<feature type="region of interest" description="Disordered" evidence="1">
    <location>
        <begin position="1"/>
        <end position="187"/>
    </location>
</feature>
<evidence type="ECO:0000256" key="1">
    <source>
        <dbReference type="SAM" id="MobiDB-lite"/>
    </source>
</evidence>
<evidence type="ECO:0000313" key="3">
    <source>
        <dbReference type="Proteomes" id="UP001586593"/>
    </source>
</evidence>
<gene>
    <name evidence="2" type="ORF">VTK73DRAFT_2777</name>
</gene>
<feature type="compositionally biased region" description="Acidic residues" evidence="1">
    <location>
        <begin position="401"/>
        <end position="413"/>
    </location>
</feature>
<name>A0ABR3X2T8_9PEZI</name>
<feature type="compositionally biased region" description="Basic and acidic residues" evidence="1">
    <location>
        <begin position="261"/>
        <end position="275"/>
    </location>
</feature>
<accession>A0ABR3X2T8</accession>
<reference evidence="2 3" key="1">
    <citation type="journal article" date="2024" name="Commun. Biol.">
        <title>Comparative genomic analysis of thermophilic fungi reveals convergent evolutionary adaptations and gene losses.</title>
        <authorList>
            <person name="Steindorff A.S."/>
            <person name="Aguilar-Pontes M.V."/>
            <person name="Robinson A.J."/>
            <person name="Andreopoulos B."/>
            <person name="LaButti K."/>
            <person name="Kuo A."/>
            <person name="Mondo S."/>
            <person name="Riley R."/>
            <person name="Otillar R."/>
            <person name="Haridas S."/>
            <person name="Lipzen A."/>
            <person name="Grimwood J."/>
            <person name="Schmutz J."/>
            <person name="Clum A."/>
            <person name="Reid I.D."/>
            <person name="Moisan M.C."/>
            <person name="Butler G."/>
            <person name="Nguyen T.T.M."/>
            <person name="Dewar K."/>
            <person name="Conant G."/>
            <person name="Drula E."/>
            <person name="Henrissat B."/>
            <person name="Hansel C."/>
            <person name="Singer S."/>
            <person name="Hutchinson M.I."/>
            <person name="de Vries R.P."/>
            <person name="Natvig D.O."/>
            <person name="Powell A.J."/>
            <person name="Tsang A."/>
            <person name="Grigoriev I.V."/>
        </authorList>
    </citation>
    <scope>NUCLEOTIDE SEQUENCE [LARGE SCALE GENOMIC DNA]</scope>
    <source>
        <strain evidence="2 3">ATCC 24622</strain>
    </source>
</reference>
<keyword evidence="3" id="KW-1185">Reference proteome</keyword>
<dbReference type="EMBL" id="JAZHXJ010000180">
    <property type="protein sequence ID" value="KAL1870258.1"/>
    <property type="molecule type" value="Genomic_DNA"/>
</dbReference>